<gene>
    <name evidence="1" type="ORF">N7532_010988</name>
</gene>
<dbReference type="GeneID" id="81362458"/>
<accession>A0A9W9EQN6</accession>
<keyword evidence="2" id="KW-1185">Reference proteome</keyword>
<proteinExistence type="predicted"/>
<sequence>MFRYARINATGSWLSPPPTYCQVLRSCGSSANVSIEGLVKGEDHPSAVERTAAAAEEIPGGAVGQSTRPIGAGLFPNVDVGVVREIASIDGDVPVPGEQLRHPFPRVGLGQRLEVFALDEDGQVLELLEPLAFDRLLNRRPDEGQSLGWKEIEQQLLAGSGIHSLRACLEPPRRRIQTAVVEAGWIMLDQGALVVLVDGWKETLVHPNPKVLIPQTARLLLLPEESWEQEVDGDIFESDQSTKRVVWDHMHGSANMVHAPIASRIVDQERIKMEAGTKISDGHLCWVPTDSQFGHREATRKADNTVNIEGDSGWTLRLVVCGEADMDRMSVRCR</sequence>
<evidence type="ECO:0000313" key="2">
    <source>
        <dbReference type="Proteomes" id="UP001149074"/>
    </source>
</evidence>
<dbReference type="EMBL" id="JAPQKI010000010">
    <property type="protein sequence ID" value="KAJ5086217.1"/>
    <property type="molecule type" value="Genomic_DNA"/>
</dbReference>
<dbReference type="AlphaFoldDB" id="A0A9W9EQN6"/>
<protein>
    <submittedName>
        <fullName evidence="1">Uncharacterized protein</fullName>
    </submittedName>
</protein>
<evidence type="ECO:0000313" key="1">
    <source>
        <dbReference type="EMBL" id="KAJ5086217.1"/>
    </source>
</evidence>
<reference evidence="1" key="2">
    <citation type="journal article" date="2023" name="IMA Fungus">
        <title>Comparative genomic study of the Penicillium genus elucidates a diverse pangenome and 15 lateral gene transfer events.</title>
        <authorList>
            <person name="Petersen C."/>
            <person name="Sorensen T."/>
            <person name="Nielsen M.R."/>
            <person name="Sondergaard T.E."/>
            <person name="Sorensen J.L."/>
            <person name="Fitzpatrick D.A."/>
            <person name="Frisvad J.C."/>
            <person name="Nielsen K.L."/>
        </authorList>
    </citation>
    <scope>NUCLEOTIDE SEQUENCE</scope>
    <source>
        <strain evidence="1">IBT 30761</strain>
    </source>
</reference>
<comment type="caution">
    <text evidence="1">The sequence shown here is derived from an EMBL/GenBank/DDBJ whole genome shotgun (WGS) entry which is preliminary data.</text>
</comment>
<reference evidence="1" key="1">
    <citation type="submission" date="2022-11" db="EMBL/GenBank/DDBJ databases">
        <authorList>
            <person name="Petersen C."/>
        </authorList>
    </citation>
    <scope>NUCLEOTIDE SEQUENCE</scope>
    <source>
        <strain evidence="1">IBT 30761</strain>
    </source>
</reference>
<name>A0A9W9EQN6_9EURO</name>
<organism evidence="1 2">
    <name type="scientific">Penicillium argentinense</name>
    <dbReference type="NCBI Taxonomy" id="1131581"/>
    <lineage>
        <taxon>Eukaryota</taxon>
        <taxon>Fungi</taxon>
        <taxon>Dikarya</taxon>
        <taxon>Ascomycota</taxon>
        <taxon>Pezizomycotina</taxon>
        <taxon>Eurotiomycetes</taxon>
        <taxon>Eurotiomycetidae</taxon>
        <taxon>Eurotiales</taxon>
        <taxon>Aspergillaceae</taxon>
        <taxon>Penicillium</taxon>
    </lineage>
</organism>
<dbReference type="Proteomes" id="UP001149074">
    <property type="component" value="Unassembled WGS sequence"/>
</dbReference>
<dbReference type="RefSeq" id="XP_056470895.1">
    <property type="nucleotide sequence ID" value="XM_056623479.1"/>
</dbReference>